<sequence>MRSGEYTVRALRCRSCGGYLGWHVVSAHSEAGRWMEGCTMLELTCVEDRNRRDRLEAVRRQETLRRRERPVSRASVRDGGEKRRLTRWAFSGVFRKMNARRRSDSSGCEGPSGMMHGRPESPTARESVRRRQIEPLPDDLAPRNPWSLCVRRSPVQASNFQDQQVF</sequence>
<dbReference type="EMBL" id="MU273667">
    <property type="protein sequence ID" value="KAI0029582.1"/>
    <property type="molecule type" value="Genomic_DNA"/>
</dbReference>
<name>A0ACB8QD67_9AGAM</name>
<organism evidence="1 2">
    <name type="scientific">Vararia minispora EC-137</name>
    <dbReference type="NCBI Taxonomy" id="1314806"/>
    <lineage>
        <taxon>Eukaryota</taxon>
        <taxon>Fungi</taxon>
        <taxon>Dikarya</taxon>
        <taxon>Basidiomycota</taxon>
        <taxon>Agaricomycotina</taxon>
        <taxon>Agaricomycetes</taxon>
        <taxon>Russulales</taxon>
        <taxon>Lachnocladiaceae</taxon>
        <taxon>Vararia</taxon>
    </lineage>
</organism>
<evidence type="ECO:0000313" key="1">
    <source>
        <dbReference type="EMBL" id="KAI0029582.1"/>
    </source>
</evidence>
<evidence type="ECO:0000313" key="2">
    <source>
        <dbReference type="Proteomes" id="UP000814128"/>
    </source>
</evidence>
<reference evidence="1" key="1">
    <citation type="submission" date="2021-02" db="EMBL/GenBank/DDBJ databases">
        <authorList>
            <consortium name="DOE Joint Genome Institute"/>
            <person name="Ahrendt S."/>
            <person name="Looney B.P."/>
            <person name="Miyauchi S."/>
            <person name="Morin E."/>
            <person name="Drula E."/>
            <person name="Courty P.E."/>
            <person name="Chicoki N."/>
            <person name="Fauchery L."/>
            <person name="Kohler A."/>
            <person name="Kuo A."/>
            <person name="Labutti K."/>
            <person name="Pangilinan J."/>
            <person name="Lipzen A."/>
            <person name="Riley R."/>
            <person name="Andreopoulos W."/>
            <person name="He G."/>
            <person name="Johnson J."/>
            <person name="Barry K.W."/>
            <person name="Grigoriev I.V."/>
            <person name="Nagy L."/>
            <person name="Hibbett D."/>
            <person name="Henrissat B."/>
            <person name="Matheny P.B."/>
            <person name="Labbe J."/>
            <person name="Martin F."/>
        </authorList>
    </citation>
    <scope>NUCLEOTIDE SEQUENCE</scope>
    <source>
        <strain evidence="1">EC-137</strain>
    </source>
</reference>
<keyword evidence="2" id="KW-1185">Reference proteome</keyword>
<comment type="caution">
    <text evidence="1">The sequence shown here is derived from an EMBL/GenBank/DDBJ whole genome shotgun (WGS) entry which is preliminary data.</text>
</comment>
<gene>
    <name evidence="1" type="ORF">K488DRAFT_72850</name>
</gene>
<proteinExistence type="predicted"/>
<accession>A0ACB8QD67</accession>
<protein>
    <submittedName>
        <fullName evidence="1">Uncharacterized protein</fullName>
    </submittedName>
</protein>
<reference evidence="1" key="2">
    <citation type="journal article" date="2022" name="New Phytol.">
        <title>Evolutionary transition to the ectomycorrhizal habit in the genomes of a hyperdiverse lineage of mushroom-forming fungi.</title>
        <authorList>
            <person name="Looney B."/>
            <person name="Miyauchi S."/>
            <person name="Morin E."/>
            <person name="Drula E."/>
            <person name="Courty P.E."/>
            <person name="Kohler A."/>
            <person name="Kuo A."/>
            <person name="LaButti K."/>
            <person name="Pangilinan J."/>
            <person name="Lipzen A."/>
            <person name="Riley R."/>
            <person name="Andreopoulos W."/>
            <person name="He G."/>
            <person name="Johnson J."/>
            <person name="Nolan M."/>
            <person name="Tritt A."/>
            <person name="Barry K.W."/>
            <person name="Grigoriev I.V."/>
            <person name="Nagy L.G."/>
            <person name="Hibbett D."/>
            <person name="Henrissat B."/>
            <person name="Matheny P.B."/>
            <person name="Labbe J."/>
            <person name="Martin F.M."/>
        </authorList>
    </citation>
    <scope>NUCLEOTIDE SEQUENCE</scope>
    <source>
        <strain evidence="1">EC-137</strain>
    </source>
</reference>
<dbReference type="Proteomes" id="UP000814128">
    <property type="component" value="Unassembled WGS sequence"/>
</dbReference>